<evidence type="ECO:0000259" key="2">
    <source>
        <dbReference type="Pfam" id="PF00535"/>
    </source>
</evidence>
<dbReference type="InterPro" id="IPR050834">
    <property type="entry name" value="Glycosyltransf_2"/>
</dbReference>
<keyword evidence="4" id="KW-1185">Reference proteome</keyword>
<dbReference type="AlphaFoldDB" id="A0A1J1LEY7"/>
<keyword evidence="3" id="KW-0808">Transferase</keyword>
<keyword evidence="1" id="KW-0175">Coiled coil</keyword>
<accession>A0A1J1LEY7</accession>
<dbReference type="InterPro" id="IPR001173">
    <property type="entry name" value="Glyco_trans_2-like"/>
</dbReference>
<dbReference type="CDD" id="cd00761">
    <property type="entry name" value="Glyco_tranf_GTA_type"/>
    <property type="match status" value="1"/>
</dbReference>
<sequence>MPRVTVIIPTYNQEQYILEAIDSVLNQTYQDFEIIITNDGSSDKTLERIQEKSDPRIRWFSFEQNQGVSIAANHCIRQATGEFIAILDSDNIFLPDKIEKQVNFLDNNPQFDAVFTYAEIIDKTGNLHQGKEASFKQIFAQKNKNRFQWLNSFFYCDNSLCNTSVLIKKKCYDLIGLYDPRLRQVHDLDFWIRLCLKSEIYILPEPLVLFRFHDSNISGVTTENMIRHIWEIPQLLQHYLSPEVSQIFNTIFPQQSLIQPPITPGDLQFLIAKLALTVHRLSHQYFGISTLYQLMNNAQTAEYIEKKYSFKYTDLIHLAGIHDAFQLTNNRKLKQKLEIAQKELELIQNQNQILNKKLAIISNSASVETDSDVIQVLPLVSILIPTYNGEEFVKTALQSALEQTYPNLEIIISDDGSTDNTIKIAEAFQEKSCLPYRILTHSNYGLVKNLNFCIKQAQGKYIKFIFQDDWLEPNCIEEMVNLAEQDPEIGLIFSPRQVVIHPNSTSDLICQSAYKGAVNLHQKWSNLKPVQWGQDLLSDSNCLMGGLNKIGEPTTVLIPKHVFEELGGFDPNLHQLLDVDMWWRIMGRYKIGFVDQALSSLLIHKNQQTQVNIAQQENYKDYERLYLKLLQDSSYSFLNPSLKKVILQKALFNSKFYLKLTKNLMSQYQNNPRSQIIETLQLVRQILVQYWLTLASIELETKYSQEIRPIYQLFLNSNLVDEEVSEIEQHWIEEIKKRLSQGLYSGDLIPELMGLMLYQRAYQLPFIYKNAVIPNYFFSEFVTWLFTSIEGCKIQDKIEKYIYFQENLLAYITQNLTPNSSSQELWIYVTQSYFQYSRLNFESLDSISLDKIYAYRNQMINFLVQHSKGTDPNRSIHPVLAIDVQPEDC</sequence>
<dbReference type="STRING" id="671072.PL9214290058"/>
<evidence type="ECO:0000313" key="4">
    <source>
        <dbReference type="Proteomes" id="UP000184315"/>
    </source>
</evidence>
<dbReference type="Gene3D" id="3.90.550.10">
    <property type="entry name" value="Spore Coat Polysaccharide Biosynthesis Protein SpsA, Chain A"/>
    <property type="match status" value="2"/>
</dbReference>
<feature type="coiled-coil region" evidence="1">
    <location>
        <begin position="330"/>
        <end position="357"/>
    </location>
</feature>
<dbReference type="EMBL" id="CZDF01000132">
    <property type="protein sequence ID" value="CUR30468.1"/>
    <property type="molecule type" value="Genomic_DNA"/>
</dbReference>
<dbReference type="SUPFAM" id="SSF53448">
    <property type="entry name" value="Nucleotide-diphospho-sugar transferases"/>
    <property type="match status" value="2"/>
</dbReference>
<dbReference type="OrthoDB" id="440232at2"/>
<dbReference type="RefSeq" id="WP_072717469.1">
    <property type="nucleotide sequence ID" value="NZ_LN889782.1"/>
</dbReference>
<dbReference type="InterPro" id="IPR029044">
    <property type="entry name" value="Nucleotide-diphossugar_trans"/>
</dbReference>
<dbReference type="GO" id="GO:0016740">
    <property type="term" value="F:transferase activity"/>
    <property type="evidence" value="ECO:0007669"/>
    <property type="project" value="UniProtKB-KW"/>
</dbReference>
<proteinExistence type="predicted"/>
<organism evidence="3 4">
    <name type="scientific">Planktothrix tepida PCC 9214</name>
    <dbReference type="NCBI Taxonomy" id="671072"/>
    <lineage>
        <taxon>Bacteria</taxon>
        <taxon>Bacillati</taxon>
        <taxon>Cyanobacteriota</taxon>
        <taxon>Cyanophyceae</taxon>
        <taxon>Oscillatoriophycideae</taxon>
        <taxon>Oscillatoriales</taxon>
        <taxon>Microcoleaceae</taxon>
        <taxon>Planktothrix</taxon>
    </lineage>
</organism>
<dbReference type="Proteomes" id="UP000184315">
    <property type="component" value="Unassembled WGS sequence"/>
</dbReference>
<evidence type="ECO:0000313" key="3">
    <source>
        <dbReference type="EMBL" id="CUR30468.1"/>
    </source>
</evidence>
<dbReference type="PANTHER" id="PTHR43685:SF11">
    <property type="entry name" value="GLYCOSYLTRANSFERASE TAGX-RELATED"/>
    <property type="match status" value="1"/>
</dbReference>
<reference evidence="4" key="1">
    <citation type="submission" date="2015-10" db="EMBL/GenBank/DDBJ databases">
        <authorList>
            <person name="Regsiter A."/>
            <person name="william w."/>
        </authorList>
    </citation>
    <scope>NUCLEOTIDE SEQUENCE [LARGE SCALE GENOMIC DNA]</scope>
</reference>
<name>A0A1J1LEY7_9CYAN</name>
<feature type="domain" description="Glycosyltransferase 2-like" evidence="2">
    <location>
        <begin position="5"/>
        <end position="166"/>
    </location>
</feature>
<dbReference type="PANTHER" id="PTHR43685">
    <property type="entry name" value="GLYCOSYLTRANSFERASE"/>
    <property type="match status" value="1"/>
</dbReference>
<gene>
    <name evidence="3" type="ORF">PL9214290058</name>
</gene>
<dbReference type="Pfam" id="PF00535">
    <property type="entry name" value="Glycos_transf_2"/>
    <property type="match status" value="2"/>
</dbReference>
<evidence type="ECO:0000256" key="1">
    <source>
        <dbReference type="SAM" id="Coils"/>
    </source>
</evidence>
<protein>
    <submittedName>
        <fullName evidence="3">Glycosyl transferase, family 2</fullName>
    </submittedName>
</protein>
<feature type="domain" description="Glycosyltransferase 2-like" evidence="2">
    <location>
        <begin position="381"/>
        <end position="498"/>
    </location>
</feature>